<dbReference type="PANTHER" id="PTHR30193">
    <property type="entry name" value="ABC TRANSPORTER PERMEASE PROTEIN"/>
    <property type="match status" value="1"/>
</dbReference>
<feature type="transmembrane region" description="Helical" evidence="7">
    <location>
        <begin position="214"/>
        <end position="234"/>
    </location>
</feature>
<evidence type="ECO:0000256" key="5">
    <source>
        <dbReference type="ARBA" id="ARBA00022989"/>
    </source>
</evidence>
<evidence type="ECO:0000259" key="8">
    <source>
        <dbReference type="PROSITE" id="PS50928"/>
    </source>
</evidence>
<keyword evidence="6 7" id="KW-0472">Membrane</keyword>
<evidence type="ECO:0000256" key="6">
    <source>
        <dbReference type="ARBA" id="ARBA00023136"/>
    </source>
</evidence>
<sequence>MKKLPGKSRGRWDKIAIVFIAPYIIFCFMFMVYPTFMAIAGSFAKWDLVTNSFTEFIGFDNYHRLFQDSVFWMAVRNSFIYFFIQITISILGGMIFASILNRNFIGRDLFRGIYFLPVVTGSVIISIIWKWLLQGSNGTINYFLECMGLTGVNWLTDPKMSMISISLVKAWMDIGYYTVIFLAAYQGISKDYIEAAKLDGASTFQIFMKIKLPLLNPTVMFCIMMATIWAFQLFNEPYIMTEGGPMGSSTTLSLYLYRQGFVIHDMSYASAIGVVVGGLIMIISVMEKKVFQRDIE</sequence>
<comment type="similarity">
    <text evidence="7">Belongs to the binding-protein-dependent transport system permease family.</text>
</comment>
<accession>A0A4V0Z8E0</accession>
<evidence type="ECO:0000256" key="4">
    <source>
        <dbReference type="ARBA" id="ARBA00022692"/>
    </source>
</evidence>
<dbReference type="Pfam" id="PF00528">
    <property type="entry name" value="BPD_transp_1"/>
    <property type="match status" value="1"/>
</dbReference>
<organism evidence="9 11">
    <name type="scientific">Blautia producta</name>
    <dbReference type="NCBI Taxonomy" id="33035"/>
    <lineage>
        <taxon>Bacteria</taxon>
        <taxon>Bacillati</taxon>
        <taxon>Bacillota</taxon>
        <taxon>Clostridia</taxon>
        <taxon>Lachnospirales</taxon>
        <taxon>Lachnospiraceae</taxon>
        <taxon>Blautia</taxon>
    </lineage>
</organism>
<dbReference type="EMBL" id="CP035945">
    <property type="protein sequence ID" value="QBE99968.1"/>
    <property type="molecule type" value="Genomic_DNA"/>
</dbReference>
<feature type="domain" description="ABC transmembrane type-1" evidence="8">
    <location>
        <begin position="75"/>
        <end position="287"/>
    </location>
</feature>
<reference evidence="9 11" key="1">
    <citation type="submission" date="2019-01" db="EMBL/GenBank/DDBJ databases">
        <title>PMF-metabolizing Aryl O-demethylase.</title>
        <authorList>
            <person name="Kim M."/>
        </authorList>
    </citation>
    <scope>NUCLEOTIDE SEQUENCE [LARGE SCALE GENOMIC DNA]</scope>
    <source>
        <strain evidence="9 11">PMF1</strain>
    </source>
</reference>
<keyword evidence="4 7" id="KW-0812">Transmembrane</keyword>
<evidence type="ECO:0000256" key="3">
    <source>
        <dbReference type="ARBA" id="ARBA00022475"/>
    </source>
</evidence>
<dbReference type="InterPro" id="IPR000515">
    <property type="entry name" value="MetI-like"/>
</dbReference>
<reference evidence="10 12" key="2">
    <citation type="submission" date="2019-04" db="EMBL/GenBank/DDBJ databases">
        <authorList>
            <person name="Schori C."/>
            <person name="Ahrens C."/>
        </authorList>
    </citation>
    <scope>NUCLEOTIDE SEQUENCE [LARGE SCALE GENOMIC DNA]</scope>
    <source>
        <strain evidence="10 12">DSM 2950</strain>
    </source>
</reference>
<keyword evidence="2 7" id="KW-0813">Transport</keyword>
<name>A0A4V0Z8E0_9FIRM</name>
<dbReference type="SUPFAM" id="SSF161098">
    <property type="entry name" value="MetI-like"/>
    <property type="match status" value="1"/>
</dbReference>
<evidence type="ECO:0000256" key="1">
    <source>
        <dbReference type="ARBA" id="ARBA00004651"/>
    </source>
</evidence>
<dbReference type="InterPro" id="IPR051393">
    <property type="entry name" value="ABC_transporter_permease"/>
</dbReference>
<keyword evidence="3" id="KW-1003">Cell membrane</keyword>
<feature type="transmembrane region" description="Helical" evidence="7">
    <location>
        <begin position="12"/>
        <end position="33"/>
    </location>
</feature>
<feature type="transmembrane region" description="Helical" evidence="7">
    <location>
        <begin position="266"/>
        <end position="286"/>
    </location>
</feature>
<evidence type="ECO:0000313" key="9">
    <source>
        <dbReference type="EMBL" id="QBE99968.1"/>
    </source>
</evidence>
<protein>
    <submittedName>
        <fullName evidence="9">Lactose transport system permease protein LacF</fullName>
    </submittedName>
    <submittedName>
        <fullName evidence="10">Sugar ABC transporter permease</fullName>
    </submittedName>
</protein>
<dbReference type="Proteomes" id="UP000515789">
    <property type="component" value="Chromosome"/>
</dbReference>
<dbReference type="Gene3D" id="1.10.3720.10">
    <property type="entry name" value="MetI-like"/>
    <property type="match status" value="1"/>
</dbReference>
<feature type="transmembrane region" description="Helical" evidence="7">
    <location>
        <begin position="79"/>
        <end position="100"/>
    </location>
</feature>
<dbReference type="AlphaFoldDB" id="A0A4V0Z8E0"/>
<dbReference type="InterPro" id="IPR035906">
    <property type="entry name" value="MetI-like_sf"/>
</dbReference>
<evidence type="ECO:0000256" key="7">
    <source>
        <dbReference type="RuleBase" id="RU363032"/>
    </source>
</evidence>
<dbReference type="PROSITE" id="PS50928">
    <property type="entry name" value="ABC_TM1"/>
    <property type="match status" value="1"/>
</dbReference>
<dbReference type="KEGG" id="bpro:PMF13cell1_05562"/>
<dbReference type="GeneID" id="75052384"/>
<dbReference type="EMBL" id="CP039126">
    <property type="protein sequence ID" value="QMW76903.1"/>
    <property type="molecule type" value="Genomic_DNA"/>
</dbReference>
<evidence type="ECO:0000256" key="2">
    <source>
        <dbReference type="ARBA" id="ARBA00022448"/>
    </source>
</evidence>
<evidence type="ECO:0000313" key="12">
    <source>
        <dbReference type="Proteomes" id="UP000515789"/>
    </source>
</evidence>
<feature type="transmembrane region" description="Helical" evidence="7">
    <location>
        <begin position="112"/>
        <end position="132"/>
    </location>
</feature>
<evidence type="ECO:0000313" key="10">
    <source>
        <dbReference type="EMBL" id="QMW76903.1"/>
    </source>
</evidence>
<dbReference type="GO" id="GO:0005886">
    <property type="term" value="C:plasma membrane"/>
    <property type="evidence" value="ECO:0007669"/>
    <property type="project" value="UniProtKB-SubCell"/>
</dbReference>
<evidence type="ECO:0000313" key="11">
    <source>
        <dbReference type="Proteomes" id="UP000289794"/>
    </source>
</evidence>
<dbReference type="Proteomes" id="UP000289794">
    <property type="component" value="Chromosome"/>
</dbReference>
<gene>
    <name evidence="9" type="primary">lacF_37</name>
    <name evidence="10" type="ORF">E5259_04425</name>
    <name evidence="9" type="ORF">PMF13cell1_05562</name>
</gene>
<dbReference type="PANTHER" id="PTHR30193:SF37">
    <property type="entry name" value="INNER MEMBRANE ABC TRANSPORTER PERMEASE PROTEIN YCJO"/>
    <property type="match status" value="1"/>
</dbReference>
<dbReference type="RefSeq" id="WP_018593006.1">
    <property type="nucleotide sequence ID" value="NZ_AP031416.1"/>
</dbReference>
<comment type="subcellular location">
    <subcellularLocation>
        <location evidence="1 7">Cell membrane</location>
        <topology evidence="1 7">Multi-pass membrane protein</topology>
    </subcellularLocation>
</comment>
<proteinExistence type="inferred from homology"/>
<dbReference type="GO" id="GO:0055085">
    <property type="term" value="P:transmembrane transport"/>
    <property type="evidence" value="ECO:0007669"/>
    <property type="project" value="InterPro"/>
</dbReference>
<feature type="transmembrane region" description="Helical" evidence="7">
    <location>
        <begin position="174"/>
        <end position="193"/>
    </location>
</feature>
<dbReference type="CDD" id="cd06261">
    <property type="entry name" value="TM_PBP2"/>
    <property type="match status" value="1"/>
</dbReference>
<keyword evidence="5 7" id="KW-1133">Transmembrane helix</keyword>